<sequence length="244" mass="27608">MLSSDRPSSDKCIEIPKAFSLCYGIQYNTMRLPNLLEHETIDEVIEQSAAWQSLVQLHCNPNTQLFLCSLFAPICLPNLDKPIEPCRSLCEQVQDNCENRMQQYGFPWPEMLRCDRFENNDMCIKPISTSTSSSSGTNQVCKSCSQASTFENILDNFCRSSLVLRARIRPLNATHVVVKKAKIFKASNIKVFNEKIVKITDLGNDHCHCPLTRGVFLLMADATSNGEIVTKLILPWKQEKVGFI</sequence>
<proteinExistence type="predicted"/>
<evidence type="ECO:0000313" key="2">
    <source>
        <dbReference type="WBParaSite" id="JU765_v2.g436.t1"/>
    </source>
</evidence>
<dbReference type="Proteomes" id="UP000887576">
    <property type="component" value="Unplaced"/>
</dbReference>
<reference evidence="2" key="1">
    <citation type="submission" date="2022-11" db="UniProtKB">
        <authorList>
            <consortium name="WormBaseParasite"/>
        </authorList>
    </citation>
    <scope>IDENTIFICATION</scope>
</reference>
<accession>A0AC34R7U4</accession>
<evidence type="ECO:0000313" key="1">
    <source>
        <dbReference type="Proteomes" id="UP000887576"/>
    </source>
</evidence>
<dbReference type="WBParaSite" id="JU765_v2.g436.t1">
    <property type="protein sequence ID" value="JU765_v2.g436.t1"/>
    <property type="gene ID" value="JU765_v2.g436"/>
</dbReference>
<organism evidence="1 2">
    <name type="scientific">Panagrolaimus sp. JU765</name>
    <dbReference type="NCBI Taxonomy" id="591449"/>
    <lineage>
        <taxon>Eukaryota</taxon>
        <taxon>Metazoa</taxon>
        <taxon>Ecdysozoa</taxon>
        <taxon>Nematoda</taxon>
        <taxon>Chromadorea</taxon>
        <taxon>Rhabditida</taxon>
        <taxon>Tylenchina</taxon>
        <taxon>Panagrolaimomorpha</taxon>
        <taxon>Panagrolaimoidea</taxon>
        <taxon>Panagrolaimidae</taxon>
        <taxon>Panagrolaimus</taxon>
    </lineage>
</organism>
<protein>
    <submittedName>
        <fullName evidence="2">FZ domain-containing protein</fullName>
    </submittedName>
</protein>
<name>A0AC34R7U4_9BILA</name>